<evidence type="ECO:0000313" key="2">
    <source>
        <dbReference type="EMBL" id="KAK1671639.1"/>
    </source>
</evidence>
<dbReference type="Proteomes" id="UP001224890">
    <property type="component" value="Unassembled WGS sequence"/>
</dbReference>
<comment type="caution">
    <text evidence="2">The sequence shown here is derived from an EMBL/GenBank/DDBJ whole genome shotgun (WGS) entry which is preliminary data.</text>
</comment>
<accession>A0AAJ0AE93</accession>
<protein>
    <submittedName>
        <fullName evidence="2">Uncharacterized protein</fullName>
    </submittedName>
</protein>
<keyword evidence="3" id="KW-1185">Reference proteome</keyword>
<keyword evidence="1" id="KW-0732">Signal</keyword>
<evidence type="ECO:0000256" key="1">
    <source>
        <dbReference type="SAM" id="SignalP"/>
    </source>
</evidence>
<dbReference type="AlphaFoldDB" id="A0AAJ0AE93"/>
<sequence>MKFTSWLAIMIRFQATIMAIVCSQAHITGKCQDGVSQLEPGAPEADSVKGVEPHIYGAVLRDRVENRGKGPGTNKPWHQEMTRFVAGFELKSSLTDSPRGLRGSAIPSFLVLATFQKLYP</sequence>
<evidence type="ECO:0000313" key="3">
    <source>
        <dbReference type="Proteomes" id="UP001224890"/>
    </source>
</evidence>
<dbReference type="EMBL" id="JAHMHR010000045">
    <property type="protein sequence ID" value="KAK1671639.1"/>
    <property type="molecule type" value="Genomic_DNA"/>
</dbReference>
<dbReference type="GeneID" id="85465198"/>
<feature type="signal peptide" evidence="1">
    <location>
        <begin position="1"/>
        <end position="19"/>
    </location>
</feature>
<organism evidence="2 3">
    <name type="scientific">Colletotrichum godetiae</name>
    <dbReference type="NCBI Taxonomy" id="1209918"/>
    <lineage>
        <taxon>Eukaryota</taxon>
        <taxon>Fungi</taxon>
        <taxon>Dikarya</taxon>
        <taxon>Ascomycota</taxon>
        <taxon>Pezizomycotina</taxon>
        <taxon>Sordariomycetes</taxon>
        <taxon>Hypocreomycetidae</taxon>
        <taxon>Glomerellales</taxon>
        <taxon>Glomerellaceae</taxon>
        <taxon>Colletotrichum</taxon>
        <taxon>Colletotrichum acutatum species complex</taxon>
    </lineage>
</organism>
<reference evidence="2" key="1">
    <citation type="submission" date="2021-06" db="EMBL/GenBank/DDBJ databases">
        <title>Comparative genomics, transcriptomics and evolutionary studies reveal genomic signatures of adaptation to plant cell wall in hemibiotrophic fungi.</title>
        <authorList>
            <consortium name="DOE Joint Genome Institute"/>
            <person name="Baroncelli R."/>
            <person name="Diaz J.F."/>
            <person name="Benocci T."/>
            <person name="Peng M."/>
            <person name="Battaglia E."/>
            <person name="Haridas S."/>
            <person name="Andreopoulos W."/>
            <person name="Labutti K."/>
            <person name="Pangilinan J."/>
            <person name="Floch G.L."/>
            <person name="Makela M.R."/>
            <person name="Henrissat B."/>
            <person name="Grigoriev I.V."/>
            <person name="Crouch J.A."/>
            <person name="De Vries R.P."/>
            <person name="Sukno S.A."/>
            <person name="Thon M.R."/>
        </authorList>
    </citation>
    <scope>NUCLEOTIDE SEQUENCE</scope>
    <source>
        <strain evidence="2">CBS 193.32</strain>
    </source>
</reference>
<name>A0AAJ0AE93_9PEZI</name>
<gene>
    <name evidence="2" type="ORF">BDP55DRAFT_752605</name>
</gene>
<feature type="chain" id="PRO_5042585657" evidence="1">
    <location>
        <begin position="20"/>
        <end position="120"/>
    </location>
</feature>
<proteinExistence type="predicted"/>
<dbReference type="RefSeq" id="XP_060425642.1">
    <property type="nucleotide sequence ID" value="XM_060580672.1"/>
</dbReference>